<dbReference type="EMBL" id="PFBV01000004">
    <property type="protein sequence ID" value="PIT88291.1"/>
    <property type="molecule type" value="Genomic_DNA"/>
</dbReference>
<dbReference type="GO" id="GO:0005840">
    <property type="term" value="C:ribosome"/>
    <property type="evidence" value="ECO:0007669"/>
    <property type="project" value="UniProtKB-KW"/>
</dbReference>
<evidence type="ECO:0000313" key="4">
    <source>
        <dbReference type="EMBL" id="PIT88291.1"/>
    </source>
</evidence>
<evidence type="ECO:0000313" key="5">
    <source>
        <dbReference type="Proteomes" id="UP000231426"/>
    </source>
</evidence>
<dbReference type="InterPro" id="IPR037147">
    <property type="entry name" value="Ribosomal_bL28_sf"/>
</dbReference>
<name>A0A2M6W679_9BACT</name>
<dbReference type="Pfam" id="PF00830">
    <property type="entry name" value="Ribosomal_L28"/>
    <property type="match status" value="1"/>
</dbReference>
<dbReference type="InterPro" id="IPR034704">
    <property type="entry name" value="Ribosomal_bL28/bL31-like_sf"/>
</dbReference>
<dbReference type="GO" id="GO:1990904">
    <property type="term" value="C:ribonucleoprotein complex"/>
    <property type="evidence" value="ECO:0007669"/>
    <property type="project" value="UniProtKB-KW"/>
</dbReference>
<keyword evidence="3" id="KW-0687">Ribonucleoprotein</keyword>
<protein>
    <submittedName>
        <fullName evidence="4">50S ribosomal protein L28</fullName>
    </submittedName>
</protein>
<sequence>MSRTCAFCKKTASRANSVSHSNIKTPRFQKPNLQLISISGKRVKTCSSCRRTLNKKLHEKAS</sequence>
<reference evidence="5" key="1">
    <citation type="submission" date="2017-09" db="EMBL/GenBank/DDBJ databases">
        <title>Depth-based differentiation of microbial function through sediment-hosted aquifers and enrichment of novel symbionts in the deep terrestrial subsurface.</title>
        <authorList>
            <person name="Probst A.J."/>
            <person name="Ladd B."/>
            <person name="Jarett J.K."/>
            <person name="Geller-Mcgrath D.E."/>
            <person name="Sieber C.M.K."/>
            <person name="Emerson J.B."/>
            <person name="Anantharaman K."/>
            <person name="Thomas B.C."/>
            <person name="Malmstrom R."/>
            <person name="Stieglmeier M."/>
            <person name="Klingl A."/>
            <person name="Woyke T."/>
            <person name="Ryan C.M."/>
            <person name="Banfield J.F."/>
        </authorList>
    </citation>
    <scope>NUCLEOTIDE SEQUENCE [LARGE SCALE GENOMIC DNA]</scope>
</reference>
<dbReference type="InterPro" id="IPR026569">
    <property type="entry name" value="Ribosomal_bL28"/>
</dbReference>
<keyword evidence="2 4" id="KW-0689">Ribosomal protein</keyword>
<dbReference type="AlphaFoldDB" id="A0A2M6W679"/>
<gene>
    <name evidence="4" type="ORF">COU29_02895</name>
</gene>
<accession>A0A2M6W679</accession>
<evidence type="ECO:0000256" key="2">
    <source>
        <dbReference type="ARBA" id="ARBA00022980"/>
    </source>
</evidence>
<dbReference type="Proteomes" id="UP000231426">
    <property type="component" value="Unassembled WGS sequence"/>
</dbReference>
<organism evidence="4 5">
    <name type="scientific">Candidatus Magasanikbacteria bacterium CG10_big_fil_rev_8_21_14_0_10_36_32</name>
    <dbReference type="NCBI Taxonomy" id="1974646"/>
    <lineage>
        <taxon>Bacteria</taxon>
        <taxon>Candidatus Magasanikiibacteriota</taxon>
    </lineage>
</organism>
<dbReference type="GO" id="GO:0003735">
    <property type="term" value="F:structural constituent of ribosome"/>
    <property type="evidence" value="ECO:0007669"/>
    <property type="project" value="InterPro"/>
</dbReference>
<comment type="caution">
    <text evidence="4">The sequence shown here is derived from an EMBL/GenBank/DDBJ whole genome shotgun (WGS) entry which is preliminary data.</text>
</comment>
<evidence type="ECO:0000256" key="3">
    <source>
        <dbReference type="ARBA" id="ARBA00023274"/>
    </source>
</evidence>
<comment type="similarity">
    <text evidence="1">Belongs to the bacterial ribosomal protein bL28 family.</text>
</comment>
<dbReference type="SUPFAM" id="SSF143800">
    <property type="entry name" value="L28p-like"/>
    <property type="match status" value="1"/>
</dbReference>
<proteinExistence type="inferred from homology"/>
<evidence type="ECO:0000256" key="1">
    <source>
        <dbReference type="ARBA" id="ARBA00008760"/>
    </source>
</evidence>
<dbReference type="Gene3D" id="2.30.170.40">
    <property type="entry name" value="Ribosomal protein L28/L24"/>
    <property type="match status" value="1"/>
</dbReference>